<keyword evidence="1" id="KW-0472">Membrane</keyword>
<evidence type="ECO:0000313" key="3">
    <source>
        <dbReference type="Proteomes" id="UP000198553"/>
    </source>
</evidence>
<feature type="transmembrane region" description="Helical" evidence="1">
    <location>
        <begin position="120"/>
        <end position="140"/>
    </location>
</feature>
<proteinExistence type="predicted"/>
<dbReference type="InterPro" id="IPR036197">
    <property type="entry name" value="NarG-like_sf"/>
</dbReference>
<dbReference type="SUPFAM" id="SSF103501">
    <property type="entry name" value="Respiratory nitrate reductase 1 gamma chain"/>
    <property type="match status" value="1"/>
</dbReference>
<feature type="transmembrane region" description="Helical" evidence="1">
    <location>
        <begin position="213"/>
        <end position="232"/>
    </location>
</feature>
<protein>
    <submittedName>
        <fullName evidence="2">Nitrate reductase gamma subunit</fullName>
    </submittedName>
</protein>
<feature type="transmembrane region" description="Helical" evidence="1">
    <location>
        <begin position="238"/>
        <end position="258"/>
    </location>
</feature>
<dbReference type="RefSeq" id="WP_090750503.1">
    <property type="nucleotide sequence ID" value="NZ_FOBW01000029.1"/>
</dbReference>
<name>A0A1H8KNF0_9BACI</name>
<dbReference type="OrthoDB" id="247276at2"/>
<dbReference type="EMBL" id="FOBW01000029">
    <property type="protein sequence ID" value="SEN94462.1"/>
    <property type="molecule type" value="Genomic_DNA"/>
</dbReference>
<keyword evidence="1" id="KW-1133">Transmembrane helix</keyword>
<keyword evidence="3" id="KW-1185">Reference proteome</keyword>
<dbReference type="Proteomes" id="UP000198553">
    <property type="component" value="Unassembled WGS sequence"/>
</dbReference>
<evidence type="ECO:0000313" key="2">
    <source>
        <dbReference type="EMBL" id="SEN94462.1"/>
    </source>
</evidence>
<reference evidence="3" key="1">
    <citation type="submission" date="2016-10" db="EMBL/GenBank/DDBJ databases">
        <authorList>
            <person name="Varghese N."/>
            <person name="Submissions S."/>
        </authorList>
    </citation>
    <scope>NUCLEOTIDE SEQUENCE [LARGE SCALE GENOMIC DNA]</scope>
    <source>
        <strain evidence="3">B48,IBRC-M 10115,DSM 25386,CECT 8001</strain>
    </source>
</reference>
<evidence type="ECO:0000256" key="1">
    <source>
        <dbReference type="SAM" id="Phobius"/>
    </source>
</evidence>
<keyword evidence="1" id="KW-0812">Transmembrane</keyword>
<gene>
    <name evidence="2" type="ORF">SAMN05192533_12919</name>
</gene>
<organism evidence="2 3">
    <name type="scientific">Mesobacillus persicus</name>
    <dbReference type="NCBI Taxonomy" id="930146"/>
    <lineage>
        <taxon>Bacteria</taxon>
        <taxon>Bacillati</taxon>
        <taxon>Bacillota</taxon>
        <taxon>Bacilli</taxon>
        <taxon>Bacillales</taxon>
        <taxon>Bacillaceae</taxon>
        <taxon>Mesobacillus</taxon>
    </lineage>
</organism>
<dbReference type="Gene3D" id="1.20.950.20">
    <property type="entry name" value="Transmembrane di-heme cytochromes, Chain C"/>
    <property type="match status" value="1"/>
</dbReference>
<dbReference type="AlphaFoldDB" id="A0A1H8KNF0"/>
<feature type="transmembrane region" description="Helical" evidence="1">
    <location>
        <begin position="21"/>
        <end position="42"/>
    </location>
</feature>
<dbReference type="STRING" id="930146.SAMN05192533_12919"/>
<sequence length="367" mass="42410">MNYYPYEDDSFLFSKKSARNVFIVLVVLFFSIYFGSEAFGYFDTALYGYLWATILCFVLLTIRITSWTLRPPTRRLWKQGIKMMFSPKGFMFVVKTLYTNIVEQRFIRKRTLYRWAQHMLISWGVLLSFAITFALVLNWLHFELVEPKVYEAVVFGIPLFRMVADSAVALAIYHGLNWTGILTIIGCGMALYRRLTDQKKIVEQSQEYDFFPLFLLIAISITGSLLTVSAIWMEGAFYLGIALAHQVTVIVFLLYFPFSKFWHLPLRFLAVMVPMYHEMNEKKQCARCGRDYATAMQISDVQTTLANRHLSTPIDHTNLHFSDMCADCRRVAHRLGGYGAKIELGQAHLIVEPNGKNGLQLKKGEQR</sequence>
<feature type="transmembrane region" description="Helical" evidence="1">
    <location>
        <begin position="171"/>
        <end position="192"/>
    </location>
</feature>
<accession>A0A1H8KNF0</accession>
<feature type="transmembrane region" description="Helical" evidence="1">
    <location>
        <begin position="48"/>
        <end position="69"/>
    </location>
</feature>